<sequence>MIRCSRKLRHTIKFKFVVAFIVSIIIGNLLSFLIVSPYIDSKIEEVLFNRYETIISELQSSKNYEEKLDTLINLYDGLGYSLAVHKDIDELNLRKSQEKKIIEGEKLIYLVAHRPTAKVVGKINNTYISLELKHYSDIGRIISGINKVVLFINILICSFIISFVIRKLTRPIEKLADATNEISAGNFDINIDIKSNDEVGMLVEKFNSMARDLKNIEYMQTDFINNVSHEFKTPIAAIDGFATILKNTKLSEEERLEYLNIITDEASRLSELSSNILTLSKLDNIDNFKGNKKFFLDEQIRKTVILLEKEWTNKNISFNFDLTNMSYYGKEEYLMQVWINIINNAIKFSEENSEIDICCYKNPEYAFVKIRDYGCGMDEDTKKRVFHKFYQGDSSRKGEGYGLGLSICKRIIDLSKGEIHVESEPGKYTEILISLPY</sequence>
<gene>
    <name evidence="17" type="ORF">E5347_05575</name>
</gene>
<feature type="domain" description="HAMP" evidence="16">
    <location>
        <begin position="166"/>
        <end position="218"/>
    </location>
</feature>
<evidence type="ECO:0000256" key="5">
    <source>
        <dbReference type="ARBA" id="ARBA00022679"/>
    </source>
</evidence>
<evidence type="ECO:0000259" key="16">
    <source>
        <dbReference type="PROSITE" id="PS50885"/>
    </source>
</evidence>
<evidence type="ECO:0000256" key="4">
    <source>
        <dbReference type="ARBA" id="ARBA00022553"/>
    </source>
</evidence>
<dbReference type="InterPro" id="IPR003594">
    <property type="entry name" value="HATPase_dom"/>
</dbReference>
<comment type="subcellular location">
    <subcellularLocation>
        <location evidence="2">Membrane</location>
        <topology evidence="2">Multi-pass membrane protein</topology>
    </subcellularLocation>
</comment>
<evidence type="ECO:0000256" key="8">
    <source>
        <dbReference type="ARBA" id="ARBA00022989"/>
    </source>
</evidence>
<reference evidence="17 18" key="1">
    <citation type="submission" date="2019-04" db="EMBL/GenBank/DDBJ databases">
        <title>Microbes associate with the intestines of laboratory mice.</title>
        <authorList>
            <person name="Navarre W."/>
            <person name="Wong E."/>
            <person name="Huang K."/>
            <person name="Tropini C."/>
            <person name="Ng K."/>
            <person name="Yu B."/>
        </authorList>
    </citation>
    <scope>NUCLEOTIDE SEQUENCE [LARGE SCALE GENOMIC DNA]</scope>
    <source>
        <strain evidence="17 18">NM50_B9-20</strain>
    </source>
</reference>
<dbReference type="RefSeq" id="WP_136005361.1">
    <property type="nucleotide sequence ID" value="NZ_SRYR01000001.1"/>
</dbReference>
<dbReference type="Gene3D" id="6.10.340.10">
    <property type="match status" value="1"/>
</dbReference>
<dbReference type="PANTHER" id="PTHR45528">
    <property type="entry name" value="SENSOR HISTIDINE KINASE CPXA"/>
    <property type="match status" value="1"/>
</dbReference>
<dbReference type="CDD" id="cd00082">
    <property type="entry name" value="HisKA"/>
    <property type="match status" value="1"/>
</dbReference>
<evidence type="ECO:0000313" key="18">
    <source>
        <dbReference type="Proteomes" id="UP000306888"/>
    </source>
</evidence>
<evidence type="ECO:0000256" key="14">
    <source>
        <dbReference type="SAM" id="Phobius"/>
    </source>
</evidence>
<comment type="function">
    <text evidence="12">Member of the two-component regulatory system HssS/HssR involved in intracellular heme homeostasis and tempering of staphylococcal virulence. HssS functions as a heme sensor histidine kinase which is autophosphorylated at a histidine residue and transfers its phosphate group to an aspartate residue of HssR. HssR/HssS activates the expression of hrtAB, an efflux pump, in response to extracellular heme, hemin, hemoglobin or blood.</text>
</comment>
<dbReference type="SMART" id="SM00387">
    <property type="entry name" value="HATPase_c"/>
    <property type="match status" value="1"/>
</dbReference>
<evidence type="ECO:0000256" key="12">
    <source>
        <dbReference type="ARBA" id="ARBA00037219"/>
    </source>
</evidence>
<evidence type="ECO:0000256" key="9">
    <source>
        <dbReference type="ARBA" id="ARBA00023012"/>
    </source>
</evidence>
<keyword evidence="10" id="KW-0843">Virulence</keyword>
<dbReference type="SUPFAM" id="SSF55874">
    <property type="entry name" value="ATPase domain of HSP90 chaperone/DNA topoisomerase II/histidine kinase"/>
    <property type="match status" value="1"/>
</dbReference>
<evidence type="ECO:0000256" key="2">
    <source>
        <dbReference type="ARBA" id="ARBA00004141"/>
    </source>
</evidence>
<dbReference type="EMBL" id="SRYR01000001">
    <property type="protein sequence ID" value="TGY44279.1"/>
    <property type="molecule type" value="Genomic_DNA"/>
</dbReference>
<feature type="transmembrane region" description="Helical" evidence="14">
    <location>
        <begin position="141"/>
        <end position="165"/>
    </location>
</feature>
<dbReference type="FunFam" id="3.30.565.10:FF:000006">
    <property type="entry name" value="Sensor histidine kinase WalK"/>
    <property type="match status" value="1"/>
</dbReference>
<keyword evidence="7 17" id="KW-0418">Kinase</keyword>
<dbReference type="InterPro" id="IPR005467">
    <property type="entry name" value="His_kinase_dom"/>
</dbReference>
<dbReference type="EC" id="2.7.13.3" evidence="3"/>
<name>A0A4S2DPF4_9CLOT</name>
<dbReference type="Gene3D" id="1.10.287.130">
    <property type="match status" value="1"/>
</dbReference>
<dbReference type="PRINTS" id="PR00344">
    <property type="entry name" value="BCTRLSENSOR"/>
</dbReference>
<evidence type="ECO:0000256" key="11">
    <source>
        <dbReference type="ARBA" id="ARBA00023136"/>
    </source>
</evidence>
<dbReference type="PROSITE" id="PS50109">
    <property type="entry name" value="HIS_KIN"/>
    <property type="match status" value="1"/>
</dbReference>
<comment type="caution">
    <text evidence="17">The sequence shown here is derived from an EMBL/GenBank/DDBJ whole genome shotgun (WGS) entry which is preliminary data.</text>
</comment>
<dbReference type="Proteomes" id="UP000306888">
    <property type="component" value="Unassembled WGS sequence"/>
</dbReference>
<dbReference type="SUPFAM" id="SSF47384">
    <property type="entry name" value="Homodimeric domain of signal transducing histidine kinase"/>
    <property type="match status" value="1"/>
</dbReference>
<dbReference type="SMART" id="SM00304">
    <property type="entry name" value="HAMP"/>
    <property type="match status" value="1"/>
</dbReference>
<dbReference type="Pfam" id="PF02518">
    <property type="entry name" value="HATPase_c"/>
    <property type="match status" value="1"/>
</dbReference>
<dbReference type="GO" id="GO:0000155">
    <property type="term" value="F:phosphorelay sensor kinase activity"/>
    <property type="evidence" value="ECO:0007669"/>
    <property type="project" value="InterPro"/>
</dbReference>
<dbReference type="Pfam" id="PF00672">
    <property type="entry name" value="HAMP"/>
    <property type="match status" value="1"/>
</dbReference>
<dbReference type="PROSITE" id="PS50885">
    <property type="entry name" value="HAMP"/>
    <property type="match status" value="1"/>
</dbReference>
<feature type="transmembrane region" description="Helical" evidence="14">
    <location>
        <begin position="12"/>
        <end position="39"/>
    </location>
</feature>
<evidence type="ECO:0000313" key="17">
    <source>
        <dbReference type="EMBL" id="TGY44279.1"/>
    </source>
</evidence>
<dbReference type="AlphaFoldDB" id="A0A4S2DPF4"/>
<evidence type="ECO:0000256" key="6">
    <source>
        <dbReference type="ARBA" id="ARBA00022692"/>
    </source>
</evidence>
<dbReference type="InterPro" id="IPR036097">
    <property type="entry name" value="HisK_dim/P_sf"/>
</dbReference>
<dbReference type="InterPro" id="IPR003661">
    <property type="entry name" value="HisK_dim/P_dom"/>
</dbReference>
<evidence type="ECO:0000256" key="10">
    <source>
        <dbReference type="ARBA" id="ARBA00023026"/>
    </source>
</evidence>
<organism evidence="17 18">
    <name type="scientific">Clostridium sartagoforme</name>
    <dbReference type="NCBI Taxonomy" id="84031"/>
    <lineage>
        <taxon>Bacteria</taxon>
        <taxon>Bacillati</taxon>
        <taxon>Bacillota</taxon>
        <taxon>Clostridia</taxon>
        <taxon>Eubacteriales</taxon>
        <taxon>Clostridiaceae</taxon>
        <taxon>Clostridium</taxon>
    </lineage>
</organism>
<protein>
    <recommendedName>
        <fullName evidence="13">Heme sensor protein HssS</fullName>
        <ecNumber evidence="3">2.7.13.3</ecNumber>
    </recommendedName>
</protein>
<dbReference type="FunFam" id="1.10.287.130:FF:000001">
    <property type="entry name" value="Two-component sensor histidine kinase"/>
    <property type="match status" value="1"/>
</dbReference>
<dbReference type="CDD" id="cd06225">
    <property type="entry name" value="HAMP"/>
    <property type="match status" value="1"/>
</dbReference>
<keyword evidence="5" id="KW-0808">Transferase</keyword>
<feature type="domain" description="Histidine kinase" evidence="15">
    <location>
        <begin position="226"/>
        <end position="437"/>
    </location>
</feature>
<dbReference type="InterPro" id="IPR003660">
    <property type="entry name" value="HAMP_dom"/>
</dbReference>
<dbReference type="PANTHER" id="PTHR45528:SF11">
    <property type="entry name" value="HISTIDINE KINASE"/>
    <property type="match status" value="1"/>
</dbReference>
<dbReference type="GO" id="GO:0005886">
    <property type="term" value="C:plasma membrane"/>
    <property type="evidence" value="ECO:0007669"/>
    <property type="project" value="TreeGrafter"/>
</dbReference>
<evidence type="ECO:0000256" key="1">
    <source>
        <dbReference type="ARBA" id="ARBA00000085"/>
    </source>
</evidence>
<evidence type="ECO:0000259" key="15">
    <source>
        <dbReference type="PROSITE" id="PS50109"/>
    </source>
</evidence>
<evidence type="ECO:0000256" key="7">
    <source>
        <dbReference type="ARBA" id="ARBA00022777"/>
    </source>
</evidence>
<dbReference type="InterPro" id="IPR004358">
    <property type="entry name" value="Sig_transdc_His_kin-like_C"/>
</dbReference>
<evidence type="ECO:0000256" key="13">
    <source>
        <dbReference type="ARBA" id="ARBA00040841"/>
    </source>
</evidence>
<dbReference type="InterPro" id="IPR036890">
    <property type="entry name" value="HATPase_C_sf"/>
</dbReference>
<keyword evidence="18" id="KW-1185">Reference proteome</keyword>
<dbReference type="Gene3D" id="3.30.565.10">
    <property type="entry name" value="Histidine kinase-like ATPase, C-terminal domain"/>
    <property type="match status" value="1"/>
</dbReference>
<keyword evidence="8 14" id="KW-1133">Transmembrane helix</keyword>
<keyword evidence="4" id="KW-0597">Phosphoprotein</keyword>
<comment type="catalytic activity">
    <reaction evidence="1">
        <text>ATP + protein L-histidine = ADP + protein N-phospho-L-histidine.</text>
        <dbReference type="EC" id="2.7.13.3"/>
    </reaction>
</comment>
<dbReference type="Pfam" id="PF00512">
    <property type="entry name" value="HisKA"/>
    <property type="match status" value="1"/>
</dbReference>
<accession>A0A4S2DPF4</accession>
<dbReference type="InterPro" id="IPR050398">
    <property type="entry name" value="HssS/ArlS-like"/>
</dbReference>
<dbReference type="SMART" id="SM00388">
    <property type="entry name" value="HisKA"/>
    <property type="match status" value="1"/>
</dbReference>
<proteinExistence type="predicted"/>
<keyword evidence="9" id="KW-0902">Two-component regulatory system</keyword>
<dbReference type="SUPFAM" id="SSF158472">
    <property type="entry name" value="HAMP domain-like"/>
    <property type="match status" value="1"/>
</dbReference>
<evidence type="ECO:0000256" key="3">
    <source>
        <dbReference type="ARBA" id="ARBA00012438"/>
    </source>
</evidence>
<dbReference type="OrthoDB" id="9813151at2"/>
<keyword evidence="6 14" id="KW-0812">Transmembrane</keyword>
<keyword evidence="11 14" id="KW-0472">Membrane</keyword>